<dbReference type="Gene3D" id="1.10.10.10">
    <property type="entry name" value="Winged helix-like DNA-binding domain superfamily/Winged helix DNA-binding domain"/>
    <property type="match status" value="1"/>
</dbReference>
<dbReference type="InterPro" id="IPR000847">
    <property type="entry name" value="LysR_HTH_N"/>
</dbReference>
<gene>
    <name evidence="6" type="ORF">JAO75_22040</name>
</gene>
<feature type="domain" description="HTH lysR-type" evidence="5">
    <location>
        <begin position="10"/>
        <end position="65"/>
    </location>
</feature>
<comment type="similarity">
    <text evidence="1">Belongs to the LysR transcriptional regulatory family.</text>
</comment>
<keyword evidence="2" id="KW-0805">Transcription regulation</keyword>
<dbReference type="Proteomes" id="UP000620670">
    <property type="component" value="Unassembled WGS sequence"/>
</dbReference>
<accession>A0ABS0Y7Q9</accession>
<organism evidence="6 7">
    <name type="scientific">Microvirga splendida</name>
    <dbReference type="NCBI Taxonomy" id="2795727"/>
    <lineage>
        <taxon>Bacteria</taxon>
        <taxon>Pseudomonadati</taxon>
        <taxon>Pseudomonadota</taxon>
        <taxon>Alphaproteobacteria</taxon>
        <taxon>Hyphomicrobiales</taxon>
        <taxon>Methylobacteriaceae</taxon>
        <taxon>Microvirga</taxon>
    </lineage>
</organism>
<dbReference type="SUPFAM" id="SSF53850">
    <property type="entry name" value="Periplasmic binding protein-like II"/>
    <property type="match status" value="1"/>
</dbReference>
<keyword evidence="3" id="KW-0238">DNA-binding</keyword>
<dbReference type="EMBL" id="JAELXT010000039">
    <property type="protein sequence ID" value="MBJ6128085.1"/>
    <property type="molecule type" value="Genomic_DNA"/>
</dbReference>
<dbReference type="CDD" id="cd08432">
    <property type="entry name" value="PBP2_GcdR_TrpI_HvrB_AmpR_like"/>
    <property type="match status" value="1"/>
</dbReference>
<evidence type="ECO:0000256" key="1">
    <source>
        <dbReference type="ARBA" id="ARBA00009437"/>
    </source>
</evidence>
<evidence type="ECO:0000313" key="6">
    <source>
        <dbReference type="EMBL" id="MBJ6128085.1"/>
    </source>
</evidence>
<sequence length="298" mass="32873">MTIQRLPNSMTALRVLLSVAEHGTASGAAAAVNLTQSAVSKHLRGLEETLGISLFARSSRGLVPTEAGRIYVKHVRRALAELETGSAHISALKASPWAVRLHVLPIIGDRWLVPRFSRFAELHPEIDVQFTTFVTADTAEAADGVFRFGEGEWLGHRGDYLFGRDVALVGAPSFVARLGGIETARDVRRYTVLDHFQTPLRWSEFAEAHGLGDFTPVHTTRFGFYSLVIRAAISGQGLALVPRRLVQEELETGRLVNPAGLGFKSRNAYWFTTPEDRAMRPGLEAFRKWLLEEVQASS</sequence>
<protein>
    <submittedName>
        <fullName evidence="6">LysR family transcriptional regulator</fullName>
    </submittedName>
</protein>
<dbReference type="SUPFAM" id="SSF46785">
    <property type="entry name" value="Winged helix' DNA-binding domain"/>
    <property type="match status" value="1"/>
</dbReference>
<dbReference type="InterPro" id="IPR005119">
    <property type="entry name" value="LysR_subst-bd"/>
</dbReference>
<comment type="caution">
    <text evidence="6">The sequence shown here is derived from an EMBL/GenBank/DDBJ whole genome shotgun (WGS) entry which is preliminary data.</text>
</comment>
<dbReference type="PROSITE" id="PS50931">
    <property type="entry name" value="HTH_LYSR"/>
    <property type="match status" value="1"/>
</dbReference>
<dbReference type="Pfam" id="PF00126">
    <property type="entry name" value="HTH_1"/>
    <property type="match status" value="1"/>
</dbReference>
<evidence type="ECO:0000313" key="7">
    <source>
        <dbReference type="Proteomes" id="UP000620670"/>
    </source>
</evidence>
<name>A0ABS0Y7Q9_9HYPH</name>
<dbReference type="InterPro" id="IPR058163">
    <property type="entry name" value="LysR-type_TF_proteobact-type"/>
</dbReference>
<dbReference type="Pfam" id="PF03466">
    <property type="entry name" value="LysR_substrate"/>
    <property type="match status" value="1"/>
</dbReference>
<dbReference type="InterPro" id="IPR036388">
    <property type="entry name" value="WH-like_DNA-bd_sf"/>
</dbReference>
<dbReference type="PANTHER" id="PTHR30537:SF26">
    <property type="entry name" value="GLYCINE CLEAVAGE SYSTEM TRANSCRIPTIONAL ACTIVATOR"/>
    <property type="match status" value="1"/>
</dbReference>
<keyword evidence="4" id="KW-0804">Transcription</keyword>
<keyword evidence="7" id="KW-1185">Reference proteome</keyword>
<reference evidence="7" key="1">
    <citation type="submission" date="2020-12" db="EMBL/GenBank/DDBJ databases">
        <title>Hymenobacter sp.</title>
        <authorList>
            <person name="Kim M.K."/>
        </authorList>
    </citation>
    <scope>NUCLEOTIDE SEQUENCE [LARGE SCALE GENOMIC DNA]</scope>
    <source>
        <strain evidence="7">BT325</strain>
    </source>
</reference>
<dbReference type="PRINTS" id="PR00039">
    <property type="entry name" value="HTHLYSR"/>
</dbReference>
<evidence type="ECO:0000256" key="3">
    <source>
        <dbReference type="ARBA" id="ARBA00023125"/>
    </source>
</evidence>
<proteinExistence type="inferred from homology"/>
<evidence type="ECO:0000259" key="5">
    <source>
        <dbReference type="PROSITE" id="PS50931"/>
    </source>
</evidence>
<dbReference type="InterPro" id="IPR036390">
    <property type="entry name" value="WH_DNA-bd_sf"/>
</dbReference>
<evidence type="ECO:0000256" key="4">
    <source>
        <dbReference type="ARBA" id="ARBA00023163"/>
    </source>
</evidence>
<evidence type="ECO:0000256" key="2">
    <source>
        <dbReference type="ARBA" id="ARBA00023015"/>
    </source>
</evidence>
<dbReference type="Gene3D" id="3.40.190.10">
    <property type="entry name" value="Periplasmic binding protein-like II"/>
    <property type="match status" value="2"/>
</dbReference>
<dbReference type="PANTHER" id="PTHR30537">
    <property type="entry name" value="HTH-TYPE TRANSCRIPTIONAL REGULATOR"/>
    <property type="match status" value="1"/>
</dbReference>